<keyword evidence="3" id="KW-1185">Reference proteome</keyword>
<feature type="compositionally biased region" description="Basic and acidic residues" evidence="1">
    <location>
        <begin position="164"/>
        <end position="178"/>
    </location>
</feature>
<evidence type="ECO:0000256" key="1">
    <source>
        <dbReference type="SAM" id="MobiDB-lite"/>
    </source>
</evidence>
<dbReference type="EMBL" id="SIDB01000006">
    <property type="protein sequence ID" value="KAI3431289.1"/>
    <property type="molecule type" value="Genomic_DNA"/>
</dbReference>
<reference evidence="2" key="2">
    <citation type="submission" date="2020-11" db="EMBL/GenBank/DDBJ databases">
        <authorList>
            <person name="Cecchin M."/>
            <person name="Marcolungo L."/>
            <person name="Rossato M."/>
            <person name="Girolomoni L."/>
            <person name="Cosentino E."/>
            <person name="Cuine S."/>
            <person name="Li-Beisson Y."/>
            <person name="Delledonne M."/>
            <person name="Ballottari M."/>
        </authorList>
    </citation>
    <scope>NUCLEOTIDE SEQUENCE</scope>
    <source>
        <strain evidence="2">211/11P</strain>
        <tissue evidence="2">Whole cell</tissue>
    </source>
</reference>
<dbReference type="Proteomes" id="UP001055712">
    <property type="component" value="Unassembled WGS sequence"/>
</dbReference>
<organism evidence="2 3">
    <name type="scientific">Chlorella vulgaris</name>
    <name type="common">Green alga</name>
    <dbReference type="NCBI Taxonomy" id="3077"/>
    <lineage>
        <taxon>Eukaryota</taxon>
        <taxon>Viridiplantae</taxon>
        <taxon>Chlorophyta</taxon>
        <taxon>core chlorophytes</taxon>
        <taxon>Trebouxiophyceae</taxon>
        <taxon>Chlorellales</taxon>
        <taxon>Chlorellaceae</taxon>
        <taxon>Chlorella clade</taxon>
        <taxon>Chlorella</taxon>
    </lineage>
</organism>
<comment type="caution">
    <text evidence="2">The sequence shown here is derived from an EMBL/GenBank/DDBJ whole genome shotgun (WGS) entry which is preliminary data.</text>
</comment>
<evidence type="ECO:0000313" key="2">
    <source>
        <dbReference type="EMBL" id="KAI3431289.1"/>
    </source>
</evidence>
<name>A0A9D4TQT8_CHLVU</name>
<sequence>MVLRRPPSRFRHARRKATGQALCSTGIAPPPPQWRLVDGEGHRDWPWLGHGQPVASSPPRWLRGIPARHVTKPGVITHFSARLSAVSGRVGVVLASRSRPSPPSLATCAALLKAAAAASLEGSLVMQGKRMSIEQPGLQQMKHAGCLEEDRQAPHAHGTGGSSRLEEGHSAHQQETLRARTSCRVGAAMAAQATCGSAHAAYPRGDCN</sequence>
<accession>A0A9D4TQT8</accession>
<protein>
    <submittedName>
        <fullName evidence="2">Uncharacterized protein</fullName>
    </submittedName>
</protein>
<feature type="region of interest" description="Disordered" evidence="1">
    <location>
        <begin position="151"/>
        <end position="178"/>
    </location>
</feature>
<feature type="region of interest" description="Disordered" evidence="1">
    <location>
        <begin position="1"/>
        <end position="29"/>
    </location>
</feature>
<evidence type="ECO:0000313" key="3">
    <source>
        <dbReference type="Proteomes" id="UP001055712"/>
    </source>
</evidence>
<proteinExistence type="predicted"/>
<dbReference type="AlphaFoldDB" id="A0A9D4TQT8"/>
<gene>
    <name evidence="2" type="ORF">D9Q98_004350</name>
</gene>
<feature type="compositionally biased region" description="Basic residues" evidence="1">
    <location>
        <begin position="1"/>
        <end position="17"/>
    </location>
</feature>
<reference evidence="2" key="1">
    <citation type="journal article" date="2019" name="Plant J.">
        <title>Chlorella vulgaris genome assembly and annotation reveals the molecular basis for metabolic acclimation to high light conditions.</title>
        <authorList>
            <person name="Cecchin M."/>
            <person name="Marcolungo L."/>
            <person name="Rossato M."/>
            <person name="Girolomoni L."/>
            <person name="Cosentino E."/>
            <person name="Cuine S."/>
            <person name="Li-Beisson Y."/>
            <person name="Delledonne M."/>
            <person name="Ballottari M."/>
        </authorList>
    </citation>
    <scope>NUCLEOTIDE SEQUENCE</scope>
    <source>
        <strain evidence="2">211/11P</strain>
    </source>
</reference>